<comment type="caution">
    <text evidence="2">The sequence shown here is derived from an EMBL/GenBank/DDBJ whole genome shotgun (WGS) entry which is preliminary data.</text>
</comment>
<reference evidence="2 3" key="1">
    <citation type="submission" date="2021-06" db="EMBL/GenBank/DDBJ databases">
        <title>Caerostris darwini draft genome.</title>
        <authorList>
            <person name="Kono N."/>
            <person name="Arakawa K."/>
        </authorList>
    </citation>
    <scope>NUCLEOTIDE SEQUENCE [LARGE SCALE GENOMIC DNA]</scope>
</reference>
<accession>A0AAV4UA55</accession>
<dbReference type="EMBL" id="BPLQ01010951">
    <property type="protein sequence ID" value="GIY54655.1"/>
    <property type="molecule type" value="Genomic_DNA"/>
</dbReference>
<dbReference type="Proteomes" id="UP001054837">
    <property type="component" value="Unassembled WGS sequence"/>
</dbReference>
<sequence length="189" mass="21890">MAYCEDFSTKVNKGLHPETWEDETMPIGLGREKTDGHWGREGFKSPTLLSPLYISFILKEDFSRIAWKTVEDYGRGGSKKYNLQRPSTDFPEPTEKQFGEGLPRLPTTTLQIKKKKKISCRRICVFPLFPQRISRFLRKDSNLFDKSQGIDIKSTQKKNPFHLKSEYFLQVGAIFREEKPGEFHTGNGH</sequence>
<proteinExistence type="predicted"/>
<evidence type="ECO:0000313" key="2">
    <source>
        <dbReference type="EMBL" id="GIY54655.1"/>
    </source>
</evidence>
<evidence type="ECO:0000313" key="3">
    <source>
        <dbReference type="Proteomes" id="UP001054837"/>
    </source>
</evidence>
<protein>
    <submittedName>
        <fullName evidence="2">Uncharacterized protein</fullName>
    </submittedName>
</protein>
<dbReference type="AlphaFoldDB" id="A0AAV4UA55"/>
<organism evidence="2 3">
    <name type="scientific">Caerostris darwini</name>
    <dbReference type="NCBI Taxonomy" id="1538125"/>
    <lineage>
        <taxon>Eukaryota</taxon>
        <taxon>Metazoa</taxon>
        <taxon>Ecdysozoa</taxon>
        <taxon>Arthropoda</taxon>
        <taxon>Chelicerata</taxon>
        <taxon>Arachnida</taxon>
        <taxon>Araneae</taxon>
        <taxon>Araneomorphae</taxon>
        <taxon>Entelegynae</taxon>
        <taxon>Araneoidea</taxon>
        <taxon>Araneidae</taxon>
        <taxon>Caerostris</taxon>
    </lineage>
</organism>
<feature type="region of interest" description="Disordered" evidence="1">
    <location>
        <begin position="81"/>
        <end position="102"/>
    </location>
</feature>
<gene>
    <name evidence="2" type="ORF">CDAR_605781</name>
</gene>
<name>A0AAV4UA55_9ARAC</name>
<keyword evidence="3" id="KW-1185">Reference proteome</keyword>
<evidence type="ECO:0000256" key="1">
    <source>
        <dbReference type="SAM" id="MobiDB-lite"/>
    </source>
</evidence>